<dbReference type="AlphaFoldDB" id="A0A7G7CN10"/>
<evidence type="ECO:0000313" key="3">
    <source>
        <dbReference type="Proteomes" id="UP000515743"/>
    </source>
</evidence>
<feature type="compositionally biased region" description="Basic and acidic residues" evidence="1">
    <location>
        <begin position="267"/>
        <end position="292"/>
    </location>
</feature>
<protein>
    <submittedName>
        <fullName evidence="2">Uncharacterized protein</fullName>
    </submittedName>
</protein>
<gene>
    <name evidence="2" type="ORF">H0194_07775</name>
</gene>
<keyword evidence="3" id="KW-1185">Reference proteome</keyword>
<feature type="compositionally biased region" description="Polar residues" evidence="1">
    <location>
        <begin position="190"/>
        <end position="205"/>
    </location>
</feature>
<feature type="compositionally biased region" description="Low complexity" evidence="1">
    <location>
        <begin position="216"/>
        <end position="226"/>
    </location>
</feature>
<feature type="region of interest" description="Disordered" evidence="1">
    <location>
        <begin position="110"/>
        <end position="292"/>
    </location>
</feature>
<dbReference type="EMBL" id="CP059404">
    <property type="protein sequence ID" value="QNE88976.1"/>
    <property type="molecule type" value="Genomic_DNA"/>
</dbReference>
<dbReference type="RefSeq" id="WP_185175362.1">
    <property type="nucleotide sequence ID" value="NZ_CP059404.1"/>
</dbReference>
<name>A0A7G7CN10_9CORY</name>
<dbReference type="KEGG" id="cik:H0194_07775"/>
<dbReference type="Proteomes" id="UP000515743">
    <property type="component" value="Chromosome"/>
</dbReference>
<feature type="compositionally biased region" description="Acidic residues" evidence="1">
    <location>
        <begin position="149"/>
        <end position="167"/>
    </location>
</feature>
<evidence type="ECO:0000256" key="1">
    <source>
        <dbReference type="SAM" id="MobiDB-lite"/>
    </source>
</evidence>
<feature type="compositionally biased region" description="Basic and acidic residues" evidence="1">
    <location>
        <begin position="227"/>
        <end position="236"/>
    </location>
</feature>
<accession>A0A7G7CN10</accession>
<reference evidence="2 3" key="1">
    <citation type="submission" date="2020-07" db="EMBL/GenBank/DDBJ databases">
        <title>Complete genome and description of Corynebacterium incognita strain Marseille-Q3630 sp. nov.</title>
        <authorList>
            <person name="Boxberger M."/>
        </authorList>
    </citation>
    <scope>NUCLEOTIDE SEQUENCE [LARGE SCALE GENOMIC DNA]</scope>
    <source>
        <strain evidence="2 3">Marseille-Q3630</strain>
    </source>
</reference>
<sequence>MTHRDDVPEDIARQLQPLVEDDAYLSDLSQGVDPSGGADPLAGLLLELRNDVNAQMPPAPQVADTSAAATSASAATSSGMWIKGALGAAAVVLGGVGAFSLLNGGGEETDPVPAPAVVHTDTETSSATQAPTSSAAKSSTSVSPRSEESVAEEATSEVSEESTENVQEEVVTPESDEPTPYNEVNPPVPTSAQTPADTPTSTQVNPPAPAPTKNSPRPGTTTTRTPWNERDDDREFTFAPLPGETPRGSSGVPTPGDGDEDQDQDEDTGKDKGNNAETGKGQDGKDNGQRGD</sequence>
<evidence type="ECO:0000313" key="2">
    <source>
        <dbReference type="EMBL" id="QNE88976.1"/>
    </source>
</evidence>
<organism evidence="2 3">
    <name type="scientific">Corynebacterium incognita</name>
    <dbReference type="NCBI Taxonomy" id="2754725"/>
    <lineage>
        <taxon>Bacteria</taxon>
        <taxon>Bacillati</taxon>
        <taxon>Actinomycetota</taxon>
        <taxon>Actinomycetes</taxon>
        <taxon>Mycobacteriales</taxon>
        <taxon>Corynebacteriaceae</taxon>
        <taxon>Corynebacterium</taxon>
    </lineage>
</organism>
<feature type="compositionally biased region" description="Acidic residues" evidence="1">
    <location>
        <begin position="257"/>
        <end position="266"/>
    </location>
</feature>
<feature type="compositionally biased region" description="Low complexity" evidence="1">
    <location>
        <begin position="124"/>
        <end position="144"/>
    </location>
</feature>
<proteinExistence type="predicted"/>